<evidence type="ECO:0000259" key="7">
    <source>
        <dbReference type="Pfam" id="PF08281"/>
    </source>
</evidence>
<keyword evidence="9" id="KW-1185">Reference proteome</keyword>
<dbReference type="EMBL" id="JACJIA010000015">
    <property type="protein sequence ID" value="MBA8956449.1"/>
    <property type="molecule type" value="Genomic_DNA"/>
</dbReference>
<protein>
    <submittedName>
        <fullName evidence="8">RNA polymerase sigma-70 factor (ECF subfamily)</fullName>
    </submittedName>
</protein>
<dbReference type="SUPFAM" id="SSF88659">
    <property type="entry name" value="Sigma3 and sigma4 domains of RNA polymerase sigma factors"/>
    <property type="match status" value="1"/>
</dbReference>
<dbReference type="SUPFAM" id="SSF88946">
    <property type="entry name" value="Sigma2 domain of RNA polymerase sigma factors"/>
    <property type="match status" value="1"/>
</dbReference>
<keyword evidence="4" id="KW-0804">Transcription</keyword>
<evidence type="ECO:0000256" key="1">
    <source>
        <dbReference type="ARBA" id="ARBA00010641"/>
    </source>
</evidence>
<organism evidence="8 9">
    <name type="scientific">Actinomadura namibiensis</name>
    <dbReference type="NCBI Taxonomy" id="182080"/>
    <lineage>
        <taxon>Bacteria</taxon>
        <taxon>Bacillati</taxon>
        <taxon>Actinomycetota</taxon>
        <taxon>Actinomycetes</taxon>
        <taxon>Streptosporangiales</taxon>
        <taxon>Thermomonosporaceae</taxon>
        <taxon>Actinomadura</taxon>
    </lineage>
</organism>
<dbReference type="Pfam" id="PF08281">
    <property type="entry name" value="Sigma70_r4_2"/>
    <property type="match status" value="1"/>
</dbReference>
<evidence type="ECO:0000256" key="3">
    <source>
        <dbReference type="ARBA" id="ARBA00023082"/>
    </source>
</evidence>
<feature type="domain" description="RNA polymerase sigma-70 region 2" evidence="6">
    <location>
        <begin position="10"/>
        <end position="76"/>
    </location>
</feature>
<evidence type="ECO:0000256" key="5">
    <source>
        <dbReference type="SAM" id="MobiDB-lite"/>
    </source>
</evidence>
<dbReference type="NCBIfam" id="TIGR02937">
    <property type="entry name" value="sigma70-ECF"/>
    <property type="match status" value="1"/>
</dbReference>
<comment type="caution">
    <text evidence="8">The sequence shown here is derived from an EMBL/GenBank/DDBJ whole genome shotgun (WGS) entry which is preliminary data.</text>
</comment>
<dbReference type="Gene3D" id="1.10.1740.10">
    <property type="match status" value="1"/>
</dbReference>
<dbReference type="GO" id="GO:0006352">
    <property type="term" value="P:DNA-templated transcription initiation"/>
    <property type="evidence" value="ECO:0007669"/>
    <property type="project" value="InterPro"/>
</dbReference>
<feature type="region of interest" description="Disordered" evidence="5">
    <location>
        <begin position="158"/>
        <end position="180"/>
    </location>
</feature>
<proteinExistence type="inferred from homology"/>
<keyword evidence="3" id="KW-0731">Sigma factor</keyword>
<gene>
    <name evidence="8" type="ORF">HNR61_008131</name>
</gene>
<comment type="similarity">
    <text evidence="1">Belongs to the sigma-70 factor family. ECF subfamily.</text>
</comment>
<dbReference type="Gene3D" id="1.10.10.10">
    <property type="entry name" value="Winged helix-like DNA-binding domain superfamily/Winged helix DNA-binding domain"/>
    <property type="match status" value="1"/>
</dbReference>
<evidence type="ECO:0000256" key="2">
    <source>
        <dbReference type="ARBA" id="ARBA00023015"/>
    </source>
</evidence>
<dbReference type="InterPro" id="IPR036388">
    <property type="entry name" value="WH-like_DNA-bd_sf"/>
</dbReference>
<dbReference type="Pfam" id="PF04542">
    <property type="entry name" value="Sigma70_r2"/>
    <property type="match status" value="1"/>
</dbReference>
<keyword evidence="2" id="KW-0805">Transcription regulation</keyword>
<feature type="domain" description="RNA polymerase sigma factor 70 region 4 type 2" evidence="7">
    <location>
        <begin position="106"/>
        <end position="156"/>
    </location>
</feature>
<dbReference type="AlphaFoldDB" id="A0A7W3LY14"/>
<reference evidence="8 9" key="1">
    <citation type="submission" date="2020-08" db="EMBL/GenBank/DDBJ databases">
        <title>Genomic Encyclopedia of Type Strains, Phase IV (KMG-IV): sequencing the most valuable type-strain genomes for metagenomic binning, comparative biology and taxonomic classification.</title>
        <authorList>
            <person name="Goeker M."/>
        </authorList>
    </citation>
    <scope>NUCLEOTIDE SEQUENCE [LARGE SCALE GENOMIC DNA]</scope>
    <source>
        <strain evidence="8 9">DSM 44197</strain>
    </source>
</reference>
<dbReference type="Proteomes" id="UP000572680">
    <property type="component" value="Unassembled WGS sequence"/>
</dbReference>
<dbReference type="InterPro" id="IPR007627">
    <property type="entry name" value="RNA_pol_sigma70_r2"/>
</dbReference>
<dbReference type="InterPro" id="IPR014284">
    <property type="entry name" value="RNA_pol_sigma-70_dom"/>
</dbReference>
<dbReference type="GO" id="GO:0016987">
    <property type="term" value="F:sigma factor activity"/>
    <property type="evidence" value="ECO:0007669"/>
    <property type="project" value="UniProtKB-KW"/>
</dbReference>
<dbReference type="InterPro" id="IPR013324">
    <property type="entry name" value="RNA_pol_sigma_r3/r4-like"/>
</dbReference>
<dbReference type="RefSeq" id="WP_246444798.1">
    <property type="nucleotide sequence ID" value="NZ_BAAALP010000113.1"/>
</dbReference>
<dbReference type="InterPro" id="IPR013249">
    <property type="entry name" value="RNA_pol_sigma70_r4_t2"/>
</dbReference>
<evidence type="ECO:0000313" key="8">
    <source>
        <dbReference type="EMBL" id="MBA8956449.1"/>
    </source>
</evidence>
<evidence type="ECO:0000313" key="9">
    <source>
        <dbReference type="Proteomes" id="UP000572680"/>
    </source>
</evidence>
<dbReference type="GO" id="GO:0003677">
    <property type="term" value="F:DNA binding"/>
    <property type="evidence" value="ECO:0007669"/>
    <property type="project" value="InterPro"/>
</dbReference>
<dbReference type="PANTHER" id="PTHR43133">
    <property type="entry name" value="RNA POLYMERASE ECF-TYPE SIGMA FACTO"/>
    <property type="match status" value="1"/>
</dbReference>
<evidence type="ECO:0000259" key="6">
    <source>
        <dbReference type="Pfam" id="PF04542"/>
    </source>
</evidence>
<name>A0A7W3LY14_ACTNM</name>
<accession>A0A7W3LY14</accession>
<dbReference type="InterPro" id="IPR039425">
    <property type="entry name" value="RNA_pol_sigma-70-like"/>
</dbReference>
<sequence>MNDDDGFTRMFRDHYEAVLRYAWRRVGPADAADVAAETFRIAWERRDRLPDDDPRPWLYATARNVALNLVRKDRRRDGLLDALADDLGRRDGEGDHAAAVAARQTALAALAGLGERERELVMLVCWEGLDLRSAAEAAGCSRTAAAMRLHRARKRLRHLLGDTPPGTVTPAPASPQESLA</sequence>
<dbReference type="InterPro" id="IPR013325">
    <property type="entry name" value="RNA_pol_sigma_r2"/>
</dbReference>
<evidence type="ECO:0000256" key="4">
    <source>
        <dbReference type="ARBA" id="ARBA00023163"/>
    </source>
</evidence>
<dbReference type="PANTHER" id="PTHR43133:SF25">
    <property type="entry name" value="RNA POLYMERASE SIGMA FACTOR RFAY-RELATED"/>
    <property type="match status" value="1"/>
</dbReference>